<evidence type="ECO:0000256" key="5">
    <source>
        <dbReference type="SAM" id="SignalP"/>
    </source>
</evidence>
<keyword evidence="4" id="KW-0560">Oxidoreductase</keyword>
<evidence type="ECO:0000256" key="4">
    <source>
        <dbReference type="ARBA" id="ARBA00023002"/>
    </source>
</evidence>
<evidence type="ECO:0000313" key="7">
    <source>
        <dbReference type="EMBL" id="KAF2679175.1"/>
    </source>
</evidence>
<keyword evidence="3" id="KW-0274">FAD</keyword>
<dbReference type="PANTHER" id="PTHR42973:SF22">
    <property type="entry name" value="FAD-BINDING PCMH-TYPE DOMAIN-CONTAINING PROTEIN-RELATED"/>
    <property type="match status" value="1"/>
</dbReference>
<proteinExistence type="inferred from homology"/>
<keyword evidence="8" id="KW-1185">Reference proteome</keyword>
<dbReference type="InterPro" id="IPR036318">
    <property type="entry name" value="FAD-bd_PCMH-like_sf"/>
</dbReference>
<comment type="similarity">
    <text evidence="1">Belongs to the oxygen-dependent FAD-linked oxidoreductase family.</text>
</comment>
<evidence type="ECO:0000256" key="2">
    <source>
        <dbReference type="ARBA" id="ARBA00022630"/>
    </source>
</evidence>
<dbReference type="SUPFAM" id="SSF56176">
    <property type="entry name" value="FAD-binding/transporter-associated domain-like"/>
    <property type="match status" value="1"/>
</dbReference>
<feature type="signal peptide" evidence="5">
    <location>
        <begin position="1"/>
        <end position="15"/>
    </location>
</feature>
<gene>
    <name evidence="7" type="ORF">K458DRAFT_461668</name>
</gene>
<accession>A0A6G1IM02</accession>
<dbReference type="InterPro" id="IPR016166">
    <property type="entry name" value="FAD-bd_PCMH"/>
</dbReference>
<keyword evidence="2" id="KW-0285">Flavoprotein</keyword>
<dbReference type="InterPro" id="IPR050416">
    <property type="entry name" value="FAD-linked_Oxidoreductase"/>
</dbReference>
<dbReference type="AlphaFoldDB" id="A0A6G1IM02"/>
<dbReference type="GO" id="GO:0071949">
    <property type="term" value="F:FAD binding"/>
    <property type="evidence" value="ECO:0007669"/>
    <property type="project" value="InterPro"/>
</dbReference>
<dbReference type="EMBL" id="MU005606">
    <property type="protein sequence ID" value="KAF2679175.1"/>
    <property type="molecule type" value="Genomic_DNA"/>
</dbReference>
<protein>
    <submittedName>
        <fullName evidence="7">FAD binding domain-containing protein</fullName>
    </submittedName>
</protein>
<organism evidence="7 8">
    <name type="scientific">Lentithecium fluviatile CBS 122367</name>
    <dbReference type="NCBI Taxonomy" id="1168545"/>
    <lineage>
        <taxon>Eukaryota</taxon>
        <taxon>Fungi</taxon>
        <taxon>Dikarya</taxon>
        <taxon>Ascomycota</taxon>
        <taxon>Pezizomycotina</taxon>
        <taxon>Dothideomycetes</taxon>
        <taxon>Pleosporomycetidae</taxon>
        <taxon>Pleosporales</taxon>
        <taxon>Massarineae</taxon>
        <taxon>Lentitheciaceae</taxon>
        <taxon>Lentithecium</taxon>
    </lineage>
</organism>
<dbReference type="Proteomes" id="UP000799291">
    <property type="component" value="Unassembled WGS sequence"/>
</dbReference>
<dbReference type="GO" id="GO:0016491">
    <property type="term" value="F:oxidoreductase activity"/>
    <property type="evidence" value="ECO:0007669"/>
    <property type="project" value="UniProtKB-KW"/>
</dbReference>
<dbReference type="OrthoDB" id="2151789at2759"/>
<name>A0A6G1IM02_9PLEO</name>
<dbReference type="Gene3D" id="3.30.465.10">
    <property type="match status" value="1"/>
</dbReference>
<feature type="domain" description="FAD-binding PCMH-type" evidence="6">
    <location>
        <begin position="50"/>
        <end position="225"/>
    </location>
</feature>
<feature type="chain" id="PRO_5026083285" evidence="5">
    <location>
        <begin position="16"/>
        <end position="485"/>
    </location>
</feature>
<dbReference type="PANTHER" id="PTHR42973">
    <property type="entry name" value="BINDING OXIDOREDUCTASE, PUTATIVE (AFU_ORTHOLOGUE AFUA_1G17690)-RELATED"/>
    <property type="match status" value="1"/>
</dbReference>
<dbReference type="InterPro" id="IPR006094">
    <property type="entry name" value="Oxid_FAD_bind_N"/>
</dbReference>
<reference evidence="7" key="1">
    <citation type="journal article" date="2020" name="Stud. Mycol.">
        <title>101 Dothideomycetes genomes: a test case for predicting lifestyles and emergence of pathogens.</title>
        <authorList>
            <person name="Haridas S."/>
            <person name="Albert R."/>
            <person name="Binder M."/>
            <person name="Bloem J."/>
            <person name="Labutti K."/>
            <person name="Salamov A."/>
            <person name="Andreopoulos B."/>
            <person name="Baker S."/>
            <person name="Barry K."/>
            <person name="Bills G."/>
            <person name="Bluhm B."/>
            <person name="Cannon C."/>
            <person name="Castanera R."/>
            <person name="Culley D."/>
            <person name="Daum C."/>
            <person name="Ezra D."/>
            <person name="Gonzalez J."/>
            <person name="Henrissat B."/>
            <person name="Kuo A."/>
            <person name="Liang C."/>
            <person name="Lipzen A."/>
            <person name="Lutzoni F."/>
            <person name="Magnuson J."/>
            <person name="Mondo S."/>
            <person name="Nolan M."/>
            <person name="Ohm R."/>
            <person name="Pangilinan J."/>
            <person name="Park H.-J."/>
            <person name="Ramirez L."/>
            <person name="Alfaro M."/>
            <person name="Sun H."/>
            <person name="Tritt A."/>
            <person name="Yoshinaga Y."/>
            <person name="Zwiers L.-H."/>
            <person name="Turgeon B."/>
            <person name="Goodwin S."/>
            <person name="Spatafora J."/>
            <person name="Crous P."/>
            <person name="Grigoriev I."/>
        </authorList>
    </citation>
    <scope>NUCLEOTIDE SEQUENCE</scope>
    <source>
        <strain evidence="7">CBS 122367</strain>
    </source>
</reference>
<keyword evidence="5" id="KW-0732">Signal</keyword>
<sequence>MKLTFVSILLGVAAAAPAALQNCSLPDLVFYSNNSAYETSVNSYWAVQETEVRPACVVIVANAAHVQTAVSVLAKINSKTVTCPFAVRAGGHGKSGNSNQQGGVNIDLSALNEVTVSSDGKEVSMGAGANWGQVAAKLDPLNLAVPGGRDATVGVGGLSLAGGISYFAPQLGFSVDNVNSYEVVLSTGKIVTASRLSNPILFKALKGGGNNFGIATKINMRTFPQSKMWGGITYYDISFYAKQLKAFYDFAADSDYDGKGYIYQSFGLSPSATVVLNNIAYTEPIPELPAKAMALNRAAPSLFSTLRISSLSDFVNEQAAASPPGLRQITYTTTFKLSLDMLESSFSIWNASLPKISAVPGITYSWSNEPLPSSVLKASTSKGSNVMGVADSKEPLVLGLLSASYLQASDDTLMWETMKQVVADIEEKAKATGAFHPWKYAGYAAKGQEVMHNYGAKNYEFLKATSLLYDKGQLFQKAAPGGFKL</sequence>
<dbReference type="PROSITE" id="PS51387">
    <property type="entry name" value="FAD_PCMH"/>
    <property type="match status" value="1"/>
</dbReference>
<evidence type="ECO:0000256" key="3">
    <source>
        <dbReference type="ARBA" id="ARBA00022827"/>
    </source>
</evidence>
<evidence type="ECO:0000313" key="8">
    <source>
        <dbReference type="Proteomes" id="UP000799291"/>
    </source>
</evidence>
<evidence type="ECO:0000259" key="6">
    <source>
        <dbReference type="PROSITE" id="PS51387"/>
    </source>
</evidence>
<dbReference type="Pfam" id="PF01565">
    <property type="entry name" value="FAD_binding_4"/>
    <property type="match status" value="1"/>
</dbReference>
<evidence type="ECO:0000256" key="1">
    <source>
        <dbReference type="ARBA" id="ARBA00005466"/>
    </source>
</evidence>
<dbReference type="InterPro" id="IPR016169">
    <property type="entry name" value="FAD-bd_PCMH_sub2"/>
</dbReference>